<accession>A0ABN5CBV3</accession>
<gene>
    <name evidence="1" type="primary">phnD</name>
    <name evidence="1" type="ORF">PPIS_a0922</name>
</gene>
<dbReference type="PANTHER" id="PTHR35841:SF1">
    <property type="entry name" value="PHOSPHONATES-BINDING PERIPLASMIC PROTEIN"/>
    <property type="match status" value="1"/>
</dbReference>
<dbReference type="Pfam" id="PF12974">
    <property type="entry name" value="Phosphonate-bd"/>
    <property type="match status" value="1"/>
</dbReference>
<dbReference type="SUPFAM" id="SSF53850">
    <property type="entry name" value="Periplasmic binding protein-like II"/>
    <property type="match status" value="1"/>
</dbReference>
<protein>
    <submittedName>
        <fullName evidence="1">Phosphonate transport system substrate-binding protein</fullName>
    </submittedName>
</protein>
<organism evidence="1 2">
    <name type="scientific">Pseudoalteromonas piscicida</name>
    <dbReference type="NCBI Taxonomy" id="43662"/>
    <lineage>
        <taxon>Bacteria</taxon>
        <taxon>Pseudomonadati</taxon>
        <taxon>Pseudomonadota</taxon>
        <taxon>Gammaproteobacteria</taxon>
        <taxon>Alteromonadales</taxon>
        <taxon>Pseudoalteromonadaceae</taxon>
        <taxon>Pseudoalteromonas</taxon>
    </lineage>
</organism>
<proteinExistence type="predicted"/>
<dbReference type="EMBL" id="CP011924">
    <property type="protein sequence ID" value="ATD06126.1"/>
    <property type="molecule type" value="Genomic_DNA"/>
</dbReference>
<dbReference type="PANTHER" id="PTHR35841">
    <property type="entry name" value="PHOSPHONATES-BINDING PERIPLASMIC PROTEIN"/>
    <property type="match status" value="1"/>
</dbReference>
<dbReference type="Gene3D" id="3.40.190.10">
    <property type="entry name" value="Periplasmic binding protein-like II"/>
    <property type="match status" value="2"/>
</dbReference>
<sequence>MLGGDVMIKILLMSLILFPALCLSGDYTFAFVPQQSANKLAKNWQPILDYLSDKTGDNYTFKTAKDIPTFEARVLQQEYDVAYMNPYHFVVFNERVGYQAIAKQKDKMIKGIIVVKKGAGITDLSQLRGETLAFPAPAAFAASILPRGELAKQGIEFTPRYVSSHDSVYLNVSRGFVKAGGGVMRTFNNADPKIKSQLDILWTTKGYTPHAFAVKRAMPEDARQRLVAALTSLELTEEGMRLLEAVNFKGIMAASNEDWQDVKALELETLVGK</sequence>
<keyword evidence="2" id="KW-1185">Reference proteome</keyword>
<dbReference type="CDD" id="cd01071">
    <property type="entry name" value="PBP2_PhnD_like"/>
    <property type="match status" value="1"/>
</dbReference>
<dbReference type="Proteomes" id="UP000016521">
    <property type="component" value="Chromosome I"/>
</dbReference>
<evidence type="ECO:0000313" key="1">
    <source>
        <dbReference type="EMBL" id="ATD06126.1"/>
    </source>
</evidence>
<name>A0ABN5CBV3_PSEO7</name>
<reference evidence="1 2" key="1">
    <citation type="submission" date="2015-06" db="EMBL/GenBank/DDBJ databases">
        <authorList>
            <person name="Xie B.-B."/>
            <person name="Rong J.-C."/>
            <person name="Qin Q.-L."/>
            <person name="Zhang Y.-Z."/>
        </authorList>
    </citation>
    <scope>NUCLEOTIDE SEQUENCE [LARGE SCALE GENOMIC DNA]</scope>
    <source>
        <strain evidence="1 2">JCM 20779</strain>
    </source>
</reference>
<evidence type="ECO:0000313" key="2">
    <source>
        <dbReference type="Proteomes" id="UP000016521"/>
    </source>
</evidence>